<protein>
    <submittedName>
        <fullName evidence="1">Uncharacterized protein</fullName>
    </submittedName>
</protein>
<reference evidence="1 2" key="1">
    <citation type="submission" date="2020-06" db="EMBL/GenBank/DDBJ databases">
        <title>Transcriptomic and genomic resources for Thalictrum thalictroides and T. hernandezii: Facilitating candidate gene discovery in an emerging model plant lineage.</title>
        <authorList>
            <person name="Arias T."/>
            <person name="Riano-Pachon D.M."/>
            <person name="Di Stilio V.S."/>
        </authorList>
    </citation>
    <scope>NUCLEOTIDE SEQUENCE [LARGE SCALE GENOMIC DNA]</scope>
    <source>
        <strain evidence="2">cv. WT478/WT964</strain>
        <tissue evidence="1">Leaves</tissue>
    </source>
</reference>
<name>A0A7J6VI22_THATH</name>
<evidence type="ECO:0000313" key="2">
    <source>
        <dbReference type="Proteomes" id="UP000554482"/>
    </source>
</evidence>
<dbReference type="EMBL" id="JABWDY010032866">
    <property type="protein sequence ID" value="KAF5183865.1"/>
    <property type="molecule type" value="Genomic_DNA"/>
</dbReference>
<proteinExistence type="predicted"/>
<dbReference type="Proteomes" id="UP000554482">
    <property type="component" value="Unassembled WGS sequence"/>
</dbReference>
<organism evidence="1 2">
    <name type="scientific">Thalictrum thalictroides</name>
    <name type="common">Rue-anemone</name>
    <name type="synonym">Anemone thalictroides</name>
    <dbReference type="NCBI Taxonomy" id="46969"/>
    <lineage>
        <taxon>Eukaryota</taxon>
        <taxon>Viridiplantae</taxon>
        <taxon>Streptophyta</taxon>
        <taxon>Embryophyta</taxon>
        <taxon>Tracheophyta</taxon>
        <taxon>Spermatophyta</taxon>
        <taxon>Magnoliopsida</taxon>
        <taxon>Ranunculales</taxon>
        <taxon>Ranunculaceae</taxon>
        <taxon>Thalictroideae</taxon>
        <taxon>Thalictrum</taxon>
    </lineage>
</organism>
<sequence>MQHPLNCTLVISDYQIKFLGSAIVAARGKSGGLALFWKEGLDVEIILKSSHVITGPIIQDILQIPIRHNSMEDSLKWNGSHNGRIELTGIGTNGSISWSHGVLVISSLDNLIFLMWKDLLSRPQGNAHYQISDGRVDVVVDPGIVFIASDAAFDIGSGQGAVGVFSFACFHLENSIICRFQYGEHLISYDIVDYCPAQNYIVKRDLKKTLHFLRWF</sequence>
<gene>
    <name evidence="1" type="ORF">FRX31_026552</name>
</gene>
<evidence type="ECO:0000313" key="1">
    <source>
        <dbReference type="EMBL" id="KAF5183865.1"/>
    </source>
</evidence>
<comment type="caution">
    <text evidence="1">The sequence shown here is derived from an EMBL/GenBank/DDBJ whole genome shotgun (WGS) entry which is preliminary data.</text>
</comment>
<dbReference type="AlphaFoldDB" id="A0A7J6VI22"/>
<accession>A0A7J6VI22</accession>
<keyword evidence="2" id="KW-1185">Reference proteome</keyword>